<dbReference type="GO" id="GO:0005879">
    <property type="term" value="C:axonemal microtubule"/>
    <property type="evidence" value="ECO:0007669"/>
    <property type="project" value="TreeGrafter"/>
</dbReference>
<dbReference type="Proteomes" id="UP000053620">
    <property type="component" value="Unassembled WGS sequence"/>
</dbReference>
<reference evidence="9 10" key="1">
    <citation type="submission" date="2014-04" db="EMBL/GenBank/DDBJ databases">
        <title>Genome evolution of avian class.</title>
        <authorList>
            <person name="Zhang G."/>
            <person name="Li C."/>
        </authorList>
    </citation>
    <scope>NUCLEOTIDE SEQUENCE [LARGE SCALE GENOMIC DNA]</scope>
    <source>
        <strain evidence="9">BGI_N321</strain>
    </source>
</reference>
<keyword evidence="5" id="KW-0206">Cytoskeleton</keyword>
<dbReference type="PANTHER" id="PTHR31180">
    <property type="entry name" value="CILIA- AND FLAGELLA-ASSOCIATED PROTEIN 107-RELATED"/>
    <property type="match status" value="1"/>
</dbReference>
<evidence type="ECO:0000256" key="1">
    <source>
        <dbReference type="ARBA" id="ARBA00004611"/>
    </source>
</evidence>
<evidence type="ECO:0000313" key="9">
    <source>
        <dbReference type="EMBL" id="KFZ60083.1"/>
    </source>
</evidence>
<keyword evidence="4" id="KW-0969">Cilium</keyword>
<evidence type="ECO:0000256" key="7">
    <source>
        <dbReference type="ARBA" id="ARBA00035003"/>
    </source>
</evidence>
<accession>A0A094KLE0</accession>
<comment type="subunit">
    <text evidence="8">Microtubule inner protein component of sperm flagellar doublet microtubules.</text>
</comment>
<evidence type="ECO:0000256" key="8">
    <source>
        <dbReference type="ARBA" id="ARBA00046435"/>
    </source>
</evidence>
<organism evidence="9 10">
    <name type="scientific">Antrostomus carolinensis</name>
    <name type="common">Chuck-will's-widow</name>
    <name type="synonym">Caprimulgus carolinensis</name>
    <dbReference type="NCBI Taxonomy" id="279965"/>
    <lineage>
        <taxon>Eukaryota</taxon>
        <taxon>Metazoa</taxon>
        <taxon>Chordata</taxon>
        <taxon>Craniata</taxon>
        <taxon>Vertebrata</taxon>
        <taxon>Euteleostomi</taxon>
        <taxon>Archelosauria</taxon>
        <taxon>Archosauria</taxon>
        <taxon>Dinosauria</taxon>
        <taxon>Saurischia</taxon>
        <taxon>Theropoda</taxon>
        <taxon>Coelurosauria</taxon>
        <taxon>Aves</taxon>
        <taxon>Neognathae</taxon>
        <taxon>Neoaves</taxon>
        <taxon>Strisores</taxon>
        <taxon>Caprimulgiformes</taxon>
        <taxon>Caprimulgidae</taxon>
        <taxon>Antrostomus</taxon>
    </lineage>
</organism>
<feature type="non-terminal residue" evidence="9">
    <location>
        <position position="1"/>
    </location>
</feature>
<keyword evidence="2" id="KW-0963">Cytoplasm</keyword>
<proteinExistence type="predicted"/>
<evidence type="ECO:0000256" key="3">
    <source>
        <dbReference type="ARBA" id="ARBA00022846"/>
    </source>
</evidence>
<dbReference type="Pfam" id="PF22595">
    <property type="entry name" value="CFAP107"/>
    <property type="match status" value="1"/>
</dbReference>
<comment type="function">
    <text evidence="7">Microtubule inner protein (MIP) part of the dynein-decorated doublet microtubules (DMTs) in cilia axoneme, which is required for motile cilia beating.</text>
</comment>
<dbReference type="AlphaFoldDB" id="A0A094KLE0"/>
<dbReference type="InterPro" id="IPR054709">
    <property type="entry name" value="CFAP107"/>
</dbReference>
<keyword evidence="6" id="KW-0966">Cell projection</keyword>
<keyword evidence="10" id="KW-1185">Reference proteome</keyword>
<evidence type="ECO:0000313" key="10">
    <source>
        <dbReference type="Proteomes" id="UP000053620"/>
    </source>
</evidence>
<evidence type="ECO:0000256" key="4">
    <source>
        <dbReference type="ARBA" id="ARBA00023069"/>
    </source>
</evidence>
<dbReference type="InterPro" id="IPR037662">
    <property type="entry name" value="CFAP68/107"/>
</dbReference>
<evidence type="ECO:0000256" key="5">
    <source>
        <dbReference type="ARBA" id="ARBA00023212"/>
    </source>
</evidence>
<name>A0A094KLE0_ANTCR</name>
<feature type="non-terminal residue" evidence="9">
    <location>
        <position position="231"/>
    </location>
</feature>
<comment type="subcellular location">
    <subcellularLocation>
        <location evidence="1">Cytoplasm</location>
        <location evidence="1">Cytoskeleton</location>
        <location evidence="1">Flagellum axoneme</location>
    </subcellularLocation>
</comment>
<evidence type="ECO:0000256" key="6">
    <source>
        <dbReference type="ARBA" id="ARBA00023273"/>
    </source>
</evidence>
<evidence type="ECO:0000256" key="2">
    <source>
        <dbReference type="ARBA" id="ARBA00022490"/>
    </source>
</evidence>
<keyword evidence="3" id="KW-0282">Flagellum</keyword>
<gene>
    <name evidence="9" type="ORF">N321_03535</name>
</gene>
<dbReference type="EMBL" id="KL352893">
    <property type="protein sequence ID" value="KFZ60083.1"/>
    <property type="molecule type" value="Genomic_DNA"/>
</dbReference>
<sequence length="231" mass="27255">QPGRVVVVRKRNMFTSRKNGQDWWKIEPKYSSKVLIGNWLEERKRFIKDTGKLGSSIYRTDFICFPDHRPDQTLRRAMMLKSEGLPRQLLFSHHDEPRSRNLVSEYEDKYNRHGYKPVLVPVYSWNGCRFAWIPEKSDSPILEPPTNYGLLEYLMKKWHETESGVMKSVYTISYEKPLISAFAIDQLRQPPETYVFPCNQGHLPHILEYEGGEKYLQAIDQLARYREARAA</sequence>
<dbReference type="PANTHER" id="PTHR31180:SF2">
    <property type="entry name" value="CILIA- AND FLAGELLA-ASSOCIATED PROTEIN 107"/>
    <property type="match status" value="1"/>
</dbReference>
<protein>
    <submittedName>
        <fullName evidence="9">Uncharacterized protein C1orf158</fullName>
    </submittedName>
</protein>
<dbReference type="GO" id="GO:0030317">
    <property type="term" value="P:flagellated sperm motility"/>
    <property type="evidence" value="ECO:0007669"/>
    <property type="project" value="InterPro"/>
</dbReference>